<dbReference type="InterPro" id="IPR001854">
    <property type="entry name" value="Ribosomal_uL29"/>
</dbReference>
<keyword evidence="7" id="KW-1185">Reference proteome</keyword>
<proteinExistence type="inferred from homology"/>
<dbReference type="SUPFAM" id="SSF46561">
    <property type="entry name" value="Ribosomal protein L29 (L29p)"/>
    <property type="match status" value="1"/>
</dbReference>
<evidence type="ECO:0000256" key="3">
    <source>
        <dbReference type="ARBA" id="ARBA00023274"/>
    </source>
</evidence>
<dbReference type="InterPro" id="IPR050063">
    <property type="entry name" value="Ribosomal_protein_uL29"/>
</dbReference>
<dbReference type="GO" id="GO:0022625">
    <property type="term" value="C:cytosolic large ribosomal subunit"/>
    <property type="evidence" value="ECO:0007669"/>
    <property type="project" value="TreeGrafter"/>
</dbReference>
<evidence type="ECO:0000256" key="5">
    <source>
        <dbReference type="HAMAP-Rule" id="MF_00374"/>
    </source>
</evidence>
<gene>
    <name evidence="5" type="primary">rpmC</name>
    <name evidence="6" type="ORF">C8D86_10492</name>
</gene>
<sequence length="64" mass="7312">MKASELRNKSTEELNKELLALLKEQFNLRIQKGAGQPPKPHLFKKVRLDIARIKTILKEKGSSV</sequence>
<comment type="similarity">
    <text evidence="1 5">Belongs to the universal ribosomal protein uL29 family.</text>
</comment>
<dbReference type="Gene3D" id="1.10.287.310">
    <property type="match status" value="1"/>
</dbReference>
<dbReference type="FunFam" id="1.10.287.310:FF:000001">
    <property type="entry name" value="50S ribosomal protein L29"/>
    <property type="match status" value="1"/>
</dbReference>
<keyword evidence="3 5" id="KW-0687">Ribonucleoprotein</keyword>
<name>A0A370GU11_9COXI</name>
<evidence type="ECO:0000313" key="7">
    <source>
        <dbReference type="Proteomes" id="UP000254720"/>
    </source>
</evidence>
<dbReference type="GO" id="GO:0006412">
    <property type="term" value="P:translation"/>
    <property type="evidence" value="ECO:0007669"/>
    <property type="project" value="UniProtKB-UniRule"/>
</dbReference>
<evidence type="ECO:0000256" key="2">
    <source>
        <dbReference type="ARBA" id="ARBA00022980"/>
    </source>
</evidence>
<keyword evidence="2 5" id="KW-0689">Ribosomal protein</keyword>
<dbReference type="PANTHER" id="PTHR10916">
    <property type="entry name" value="60S RIBOSOMAL PROTEIN L35/50S RIBOSOMAL PROTEIN L29"/>
    <property type="match status" value="1"/>
</dbReference>
<dbReference type="GO" id="GO:0003735">
    <property type="term" value="F:structural constituent of ribosome"/>
    <property type="evidence" value="ECO:0007669"/>
    <property type="project" value="InterPro"/>
</dbReference>
<evidence type="ECO:0000313" key="6">
    <source>
        <dbReference type="EMBL" id="RDI46969.1"/>
    </source>
</evidence>
<dbReference type="CDD" id="cd00427">
    <property type="entry name" value="Ribosomal_L29_HIP"/>
    <property type="match status" value="1"/>
</dbReference>
<dbReference type="Pfam" id="PF00831">
    <property type="entry name" value="Ribosomal_L29"/>
    <property type="match status" value="1"/>
</dbReference>
<dbReference type="OrthoDB" id="9815192at2"/>
<dbReference type="EMBL" id="QQAX01000004">
    <property type="protein sequence ID" value="RDI46969.1"/>
    <property type="molecule type" value="Genomic_DNA"/>
</dbReference>
<dbReference type="NCBIfam" id="TIGR00012">
    <property type="entry name" value="L29"/>
    <property type="match status" value="1"/>
</dbReference>
<dbReference type="RefSeq" id="WP_114833736.1">
    <property type="nucleotide sequence ID" value="NZ_LR699114.1"/>
</dbReference>
<protein>
    <recommendedName>
        <fullName evidence="4 5">Large ribosomal subunit protein uL29</fullName>
    </recommendedName>
</protein>
<comment type="caution">
    <text evidence="6">The sequence shown here is derived from an EMBL/GenBank/DDBJ whole genome shotgun (WGS) entry which is preliminary data.</text>
</comment>
<dbReference type="HAMAP" id="MF_00374">
    <property type="entry name" value="Ribosomal_uL29"/>
    <property type="match status" value="1"/>
</dbReference>
<reference evidence="6 7" key="1">
    <citation type="submission" date="2018-07" db="EMBL/GenBank/DDBJ databases">
        <title>Genomic Encyclopedia of Type Strains, Phase IV (KMG-IV): sequencing the most valuable type-strain genomes for metagenomic binning, comparative biology and taxonomic classification.</title>
        <authorList>
            <person name="Goeker M."/>
        </authorList>
    </citation>
    <scope>NUCLEOTIDE SEQUENCE [LARGE SCALE GENOMIC DNA]</scope>
    <source>
        <strain evidence="6 7">DSM 16500</strain>
    </source>
</reference>
<dbReference type="AlphaFoldDB" id="A0A370GU11"/>
<accession>A0A370GU11</accession>
<evidence type="ECO:0000256" key="4">
    <source>
        <dbReference type="ARBA" id="ARBA00035204"/>
    </source>
</evidence>
<dbReference type="PANTHER" id="PTHR10916:SF0">
    <property type="entry name" value="LARGE RIBOSOMAL SUBUNIT PROTEIN UL29C"/>
    <property type="match status" value="1"/>
</dbReference>
<dbReference type="InterPro" id="IPR036049">
    <property type="entry name" value="Ribosomal_uL29_sf"/>
</dbReference>
<evidence type="ECO:0000256" key="1">
    <source>
        <dbReference type="ARBA" id="ARBA00009254"/>
    </source>
</evidence>
<organism evidence="6 7">
    <name type="scientific">Aquicella lusitana</name>
    <dbReference type="NCBI Taxonomy" id="254246"/>
    <lineage>
        <taxon>Bacteria</taxon>
        <taxon>Pseudomonadati</taxon>
        <taxon>Pseudomonadota</taxon>
        <taxon>Gammaproteobacteria</taxon>
        <taxon>Legionellales</taxon>
        <taxon>Coxiellaceae</taxon>
        <taxon>Aquicella</taxon>
    </lineage>
</organism>
<dbReference type="Proteomes" id="UP000254720">
    <property type="component" value="Unassembled WGS sequence"/>
</dbReference>